<dbReference type="AlphaFoldDB" id="A0A0G4K3Y8"/>
<dbReference type="EMBL" id="CVLB01000001">
    <property type="protein sequence ID" value="CRF31675.1"/>
    <property type="molecule type" value="Genomic_DNA"/>
</dbReference>
<keyword evidence="3" id="KW-1185">Reference proteome</keyword>
<dbReference type="RefSeq" id="WP_048593444.1">
    <property type="nucleotide sequence ID" value="NZ_CVLB01000001.1"/>
</dbReference>
<dbReference type="Pfam" id="PF13186">
    <property type="entry name" value="SPASM"/>
    <property type="match status" value="1"/>
</dbReference>
<reference evidence="3" key="1">
    <citation type="submission" date="2015-04" db="EMBL/GenBank/DDBJ databases">
        <authorList>
            <person name="Mushtaq Mamoona"/>
        </authorList>
    </citation>
    <scope>NUCLEOTIDE SEQUENCE [LARGE SCALE GENOMIC DNA]</scope>
    <source>
        <strain evidence="3">AN4859/03</strain>
    </source>
</reference>
<dbReference type="InterPro" id="IPR050377">
    <property type="entry name" value="Radical_SAM_PqqE_MftC-like"/>
</dbReference>
<dbReference type="InterPro" id="IPR027608">
    <property type="entry name" value="Spiro_SPASM"/>
</dbReference>
<dbReference type="CDD" id="cd21109">
    <property type="entry name" value="SPASM"/>
    <property type="match status" value="1"/>
</dbReference>
<dbReference type="InterPro" id="IPR058240">
    <property type="entry name" value="rSAM_sf"/>
</dbReference>
<dbReference type="OrthoDB" id="335556at2"/>
<dbReference type="InterPro" id="IPR023885">
    <property type="entry name" value="4Fe4S-binding_SPASM_dom"/>
</dbReference>
<dbReference type="NCBIfam" id="TIGR04321">
    <property type="entry name" value="spiroSPASM"/>
    <property type="match status" value="1"/>
</dbReference>
<evidence type="ECO:0000313" key="3">
    <source>
        <dbReference type="Proteomes" id="UP000043763"/>
    </source>
</evidence>
<name>A0A0G4K3Y8_9SPIR</name>
<dbReference type="Proteomes" id="UP000043763">
    <property type="component" value="Unassembled WGS sequence"/>
</dbReference>
<gene>
    <name evidence="2" type="ORF">BRSU_0298</name>
</gene>
<dbReference type="PANTHER" id="PTHR11228">
    <property type="entry name" value="RADICAL SAM DOMAIN PROTEIN"/>
    <property type="match status" value="1"/>
</dbReference>
<organism evidence="2 3">
    <name type="scientific">Brachyspira suanatina</name>
    <dbReference type="NCBI Taxonomy" id="381802"/>
    <lineage>
        <taxon>Bacteria</taxon>
        <taxon>Pseudomonadati</taxon>
        <taxon>Spirochaetota</taxon>
        <taxon>Spirochaetia</taxon>
        <taxon>Brachyspirales</taxon>
        <taxon>Brachyspiraceae</taxon>
        <taxon>Brachyspira</taxon>
    </lineage>
</organism>
<protein>
    <submittedName>
        <fullName evidence="2">Fe-S osidoreductase</fullName>
    </submittedName>
</protein>
<evidence type="ECO:0000259" key="1">
    <source>
        <dbReference type="Pfam" id="PF13186"/>
    </source>
</evidence>
<dbReference type="PANTHER" id="PTHR11228:SF7">
    <property type="entry name" value="PQQA PEPTIDE CYCLASE"/>
    <property type="match status" value="1"/>
</dbReference>
<feature type="domain" description="4Fe4S-binding SPASM" evidence="1">
    <location>
        <begin position="410"/>
        <end position="472"/>
    </location>
</feature>
<dbReference type="InterPro" id="IPR013785">
    <property type="entry name" value="Aldolase_TIM"/>
</dbReference>
<evidence type="ECO:0000313" key="2">
    <source>
        <dbReference type="EMBL" id="CRF31675.1"/>
    </source>
</evidence>
<dbReference type="Gene3D" id="3.20.20.70">
    <property type="entry name" value="Aldolase class I"/>
    <property type="match status" value="1"/>
</dbReference>
<proteinExistence type="predicted"/>
<dbReference type="SUPFAM" id="SSF102114">
    <property type="entry name" value="Radical SAM enzymes"/>
    <property type="match status" value="1"/>
</dbReference>
<accession>A0A0G4K3Y8</accession>
<sequence>MSFLILADKTFSNEFSKEFDNIFNDKINILKEKLNCDVKYIENNDIEKIENYLNNIYKESENYDNIIYIPGNMPLFNEYETVKLTNIHEKNISYFSYGENYPAGIVPFIIRRTAFEKLFNIIKTKDIKVSENAINNIVFVDPNFFEIEILISEHDMRYYRLSLFADSKRNAILIKKLINYKDYNEMVKAIEENPSIRRTLPSFVEIDINNRQNVLNKYLLKNEIIKNELSKEEKNITLDEFKTIYDKLYDFCGDFHMSIGSYYEPLLNKDVFDILEYSTRNKNVNVYLETNALLLDSDNAKKLLSMQSERNNLHVIIHLDTVEEDVYNKIYDNGDIKTIMSNIDYYLLREPKNTYLQITKQKDNFDYLASYYKYFDKYKVDIIMQKYYNYRGIIDDNRIGDMAPLINIGCWHLARDLFIDSYGDVYICRFDINKENKIASIYEENIDNIWKTLENYFIENVCKKLDFCKNCDEWYLYNF</sequence>